<evidence type="ECO:0000256" key="1">
    <source>
        <dbReference type="SAM" id="Phobius"/>
    </source>
</evidence>
<keyword evidence="1" id="KW-0812">Transmembrane</keyword>
<dbReference type="EMBL" id="CP028858">
    <property type="protein sequence ID" value="AWB28389.1"/>
    <property type="molecule type" value="Genomic_DNA"/>
</dbReference>
<evidence type="ECO:0000313" key="4">
    <source>
        <dbReference type="Proteomes" id="UP000244727"/>
    </source>
</evidence>
<keyword evidence="4" id="KW-1185">Reference proteome</keyword>
<keyword evidence="1" id="KW-1133">Transmembrane helix</keyword>
<accession>A0A2R4X3M5</accession>
<feature type="transmembrane region" description="Helical" evidence="1">
    <location>
        <begin position="12"/>
        <end position="38"/>
    </location>
</feature>
<gene>
    <name evidence="3" type="ORF">HARCEL1_12070</name>
</gene>
<dbReference type="KEGG" id="harc:HARCEL1_12070"/>
<dbReference type="InterPro" id="IPR058285">
    <property type="entry name" value="DUF7979"/>
</dbReference>
<dbReference type="AlphaFoldDB" id="A0A2R4X3M5"/>
<sequence length="119" mass="13610">MDWNQPLSRKRVALAGLLAVGLAIVVYFHPFFLSFVLVEPPGRGVAITVDNEMSDDWTSDEVVEYDEMTQGQQELFDEARTQSGLTYVPDDVDHNLWYQQDTPYVRYNGSVYEVSIVED</sequence>
<organism evidence="3 4">
    <name type="scientific">Halococcoides cellulosivorans</name>
    <dbReference type="NCBI Taxonomy" id="1679096"/>
    <lineage>
        <taxon>Archaea</taxon>
        <taxon>Methanobacteriati</taxon>
        <taxon>Methanobacteriota</taxon>
        <taxon>Stenosarchaea group</taxon>
        <taxon>Halobacteria</taxon>
        <taxon>Halobacteriales</taxon>
        <taxon>Haloarculaceae</taxon>
        <taxon>Halococcoides</taxon>
    </lineage>
</organism>
<evidence type="ECO:0000313" key="3">
    <source>
        <dbReference type="EMBL" id="AWB28389.1"/>
    </source>
</evidence>
<name>A0A2R4X3M5_9EURY</name>
<dbReference type="Pfam" id="PF25934">
    <property type="entry name" value="DUF7979"/>
    <property type="match status" value="1"/>
</dbReference>
<feature type="domain" description="DUF7979" evidence="2">
    <location>
        <begin position="53"/>
        <end position="115"/>
    </location>
</feature>
<dbReference type="GeneID" id="36513255"/>
<evidence type="ECO:0000259" key="2">
    <source>
        <dbReference type="Pfam" id="PF25934"/>
    </source>
</evidence>
<keyword evidence="1" id="KW-0472">Membrane</keyword>
<reference evidence="3 4" key="1">
    <citation type="submission" date="2018-04" db="EMBL/GenBank/DDBJ databases">
        <title>Halococcoides cellulosivorans gen. nov., sp. nov., an extremely halophilic cellulose-utilizing haloarchaeon from hypersaline lakes.</title>
        <authorList>
            <person name="Sorokin D.Y."/>
            <person name="Toshchakov S.V."/>
            <person name="Samarov N.I."/>
            <person name="Korzhenkov A."/>
            <person name="Kublanov I.V."/>
        </authorList>
    </citation>
    <scope>NUCLEOTIDE SEQUENCE [LARGE SCALE GENOMIC DNA]</scope>
    <source>
        <strain evidence="3 4">HArcel1</strain>
    </source>
</reference>
<proteinExistence type="predicted"/>
<protein>
    <recommendedName>
        <fullName evidence="2">DUF7979 domain-containing protein</fullName>
    </recommendedName>
</protein>
<dbReference type="Proteomes" id="UP000244727">
    <property type="component" value="Chromosome"/>
</dbReference>
<dbReference type="RefSeq" id="WP_108383837.1">
    <property type="nucleotide sequence ID" value="NZ_CP028858.1"/>
</dbReference>